<protein>
    <submittedName>
        <fullName evidence="2">DNA/RNA non-specific endonuclease</fullName>
    </submittedName>
</protein>
<keyword evidence="2" id="KW-0378">Hydrolase</keyword>
<name>A0A7X6DA81_9ENTE</name>
<dbReference type="Gene3D" id="3.40.570.10">
    <property type="entry name" value="Extracellular Endonuclease, subunit A"/>
    <property type="match status" value="1"/>
</dbReference>
<dbReference type="Pfam" id="PF13930">
    <property type="entry name" value="Endonuclea_NS_2"/>
    <property type="match status" value="1"/>
</dbReference>
<dbReference type="Proteomes" id="UP000521358">
    <property type="component" value="Unassembled WGS sequence"/>
</dbReference>
<keyword evidence="2" id="KW-0255">Endonuclease</keyword>
<dbReference type="InterPro" id="IPR044929">
    <property type="entry name" value="DNA/RNA_non-sp_Endonuclease_sf"/>
</dbReference>
<evidence type="ECO:0000313" key="2">
    <source>
        <dbReference type="EMBL" id="NKC68503.1"/>
    </source>
</evidence>
<organism evidence="2 3">
    <name type="scientific">Vagococcus fluvialis</name>
    <dbReference type="NCBI Taxonomy" id="2738"/>
    <lineage>
        <taxon>Bacteria</taxon>
        <taxon>Bacillati</taxon>
        <taxon>Bacillota</taxon>
        <taxon>Bacilli</taxon>
        <taxon>Lactobacillales</taxon>
        <taxon>Enterococcaceae</taxon>
        <taxon>Vagococcus</taxon>
    </lineage>
</organism>
<sequence>MKKLKRLGLLALSIVLFMAYFFTENKFEVLSFIDSLGKEEVIEVPSNLKYDGLRQEVPILDNQPHFSTEELTLDKGVWQTLSELDHLNRVGQANALIGKESFPTEEREPLNVKPTGWRQKKLSTGEWLYNRCHLIGFQLTGENDNPRNLMTGTRSFNTPFMLNYENQIKSYIQKTGNHVRYRVTPHFNANELVARGIQLEAQSIETSELAFNVFIFNVQEGYEIDYQTGQSKAASKEDINL</sequence>
<evidence type="ECO:0000259" key="1">
    <source>
        <dbReference type="Pfam" id="PF13930"/>
    </source>
</evidence>
<comment type="caution">
    <text evidence="2">The sequence shown here is derived from an EMBL/GenBank/DDBJ whole genome shotgun (WGS) entry which is preliminary data.</text>
</comment>
<dbReference type="EMBL" id="JAAVMB010000012">
    <property type="protein sequence ID" value="NKC68503.1"/>
    <property type="molecule type" value="Genomic_DNA"/>
</dbReference>
<dbReference type="InterPro" id="IPR044927">
    <property type="entry name" value="Endonuclea_NS_2"/>
</dbReference>
<feature type="domain" description="Type VII secretion system protein EssD-like" evidence="1">
    <location>
        <begin position="75"/>
        <end position="203"/>
    </location>
</feature>
<evidence type="ECO:0000313" key="3">
    <source>
        <dbReference type="Proteomes" id="UP000521358"/>
    </source>
</evidence>
<reference evidence="2 3" key="1">
    <citation type="submission" date="2020-03" db="EMBL/GenBank/DDBJ databases">
        <title>Bacterial samples isolated from urine from healthy bovine heifers (Gyr breed).</title>
        <authorList>
            <person name="Giannattasio-Ferraz S."/>
            <person name="Maskeri L."/>
            <person name="Penido A."/>
            <person name="Barbosa-Stancioli E.F."/>
            <person name="Putonti C."/>
        </authorList>
    </citation>
    <scope>NUCLEOTIDE SEQUENCE [LARGE SCALE GENOMIC DNA]</scope>
    <source>
        <strain evidence="2 3">UFMG-H7</strain>
    </source>
</reference>
<keyword evidence="2" id="KW-0540">Nuclease</keyword>
<dbReference type="GO" id="GO:0004519">
    <property type="term" value="F:endonuclease activity"/>
    <property type="evidence" value="ECO:0007669"/>
    <property type="project" value="UniProtKB-KW"/>
</dbReference>
<dbReference type="AlphaFoldDB" id="A0A7X6DA81"/>
<proteinExistence type="predicted"/>
<gene>
    <name evidence="2" type="ORF">HED35_10420</name>
</gene>
<accession>A0A7X6DA81</accession>